<dbReference type="Pfam" id="PF00858">
    <property type="entry name" value="ASC"/>
    <property type="match status" value="1"/>
</dbReference>
<dbReference type="InterPro" id="IPR036055">
    <property type="entry name" value="LDL_receptor-like_sf"/>
</dbReference>
<feature type="transmembrane region" description="Helical" evidence="15">
    <location>
        <begin position="430"/>
        <end position="457"/>
    </location>
</feature>
<evidence type="ECO:0000256" key="5">
    <source>
        <dbReference type="ARBA" id="ARBA00022692"/>
    </source>
</evidence>
<evidence type="ECO:0000256" key="14">
    <source>
        <dbReference type="RuleBase" id="RU000679"/>
    </source>
</evidence>
<evidence type="ECO:0000256" key="4">
    <source>
        <dbReference type="ARBA" id="ARBA00022461"/>
    </source>
</evidence>
<evidence type="ECO:0000313" key="17">
    <source>
        <dbReference type="Proteomes" id="UP000677054"/>
    </source>
</evidence>
<proteinExistence type="inferred from homology"/>
<evidence type="ECO:0000256" key="10">
    <source>
        <dbReference type="ARBA" id="ARBA00023157"/>
    </source>
</evidence>
<sequence length="528" mass="60298">MSDVTRNKGRAGESWVCVKQIVSFLQLHALQVCDGEELCVDGSDETLICDQFDEICQSLNGAFSCTNERKCITPDLRCNGVDDCKDGSDENDCPEYCKSVGLLSCETKGGCLTEDKWCNMILDCPDMSDETHCKVELYKKHDEVCNCEQVCVRRPNDTDYCYEKNCKSQQLHDFGRTIAESRTKDMSDLLQIYTPDRDEVQKYGISARNLIASCSFDNRDCSYKDFHEWRSDDYGNCFTFNSPFLEKYVEDSKGNYVKQDVLPREGFNIAPGILTTASIKREDVLRVGSPYGECNDWEWEHLGNYSQSACFKLCAEGWYRQMCDCKRSVNPLFDKLNDKSQCNVLNVSQCADPFVSPSSGSEVAIPNVKFLRALSFYKRFQFGKDACNRPSDDKNTAYLHVYFEDNSYKLIQESPAYTWVTLVSNLGGSIGLFVGLSLITALELFFFFAEVFSFCCFKRRHRIRDRKNSEQQLNVQRQCKQQPKVGTVAVNHASTQEREMQETWMQTPVQVAPFFVNPALERKSGSFS</sequence>
<dbReference type="InterPro" id="IPR002172">
    <property type="entry name" value="LDrepeatLR_classA_rpt"/>
</dbReference>
<dbReference type="GO" id="GO:0015280">
    <property type="term" value="F:ligand-gated sodium channel activity"/>
    <property type="evidence" value="ECO:0007669"/>
    <property type="project" value="TreeGrafter"/>
</dbReference>
<evidence type="ECO:0000256" key="8">
    <source>
        <dbReference type="ARBA" id="ARBA00023065"/>
    </source>
</evidence>
<dbReference type="Gene3D" id="2.60.470.10">
    <property type="entry name" value="Acid-sensing ion channels like domains"/>
    <property type="match status" value="1"/>
</dbReference>
<evidence type="ECO:0000256" key="12">
    <source>
        <dbReference type="ARBA" id="ARBA00023303"/>
    </source>
</evidence>
<dbReference type="Gene3D" id="1.10.287.770">
    <property type="entry name" value="YojJ-like"/>
    <property type="match status" value="1"/>
</dbReference>
<keyword evidence="3 14" id="KW-0813">Transport</keyword>
<dbReference type="InterPro" id="IPR001873">
    <property type="entry name" value="ENaC"/>
</dbReference>
<keyword evidence="4 14" id="KW-0894">Sodium channel</keyword>
<dbReference type="PANTHER" id="PTHR11690">
    <property type="entry name" value="AMILORIDE-SENSITIVE SODIUM CHANNEL-RELATED"/>
    <property type="match status" value="1"/>
</dbReference>
<comment type="caution">
    <text evidence="13">Lacks conserved residue(s) required for the propagation of feature annotation.</text>
</comment>
<keyword evidence="8 14" id="KW-0406">Ion transport</keyword>
<keyword evidence="10 13" id="KW-1015">Disulfide bond</keyword>
<evidence type="ECO:0000313" key="16">
    <source>
        <dbReference type="EMBL" id="CAD7249959.1"/>
    </source>
</evidence>
<evidence type="ECO:0000256" key="11">
    <source>
        <dbReference type="ARBA" id="ARBA00023201"/>
    </source>
</evidence>
<dbReference type="Gene3D" id="4.10.400.10">
    <property type="entry name" value="Low-density Lipoprotein Receptor"/>
    <property type="match status" value="2"/>
</dbReference>
<evidence type="ECO:0000256" key="2">
    <source>
        <dbReference type="ARBA" id="ARBA00007193"/>
    </source>
</evidence>
<reference evidence="16" key="1">
    <citation type="submission" date="2020-11" db="EMBL/GenBank/DDBJ databases">
        <authorList>
            <person name="Tran Van P."/>
        </authorList>
    </citation>
    <scope>NUCLEOTIDE SEQUENCE</scope>
</reference>
<evidence type="ECO:0000256" key="13">
    <source>
        <dbReference type="PROSITE-ProRule" id="PRU00124"/>
    </source>
</evidence>
<keyword evidence="9 15" id="KW-0472">Membrane</keyword>
<name>A0A7R9A9I3_9CRUS</name>
<keyword evidence="5 14" id="KW-0812">Transmembrane</keyword>
<dbReference type="PROSITE" id="PS01209">
    <property type="entry name" value="LDLRA_1"/>
    <property type="match status" value="1"/>
</dbReference>
<organism evidence="16">
    <name type="scientific">Darwinula stevensoni</name>
    <dbReference type="NCBI Taxonomy" id="69355"/>
    <lineage>
        <taxon>Eukaryota</taxon>
        <taxon>Metazoa</taxon>
        <taxon>Ecdysozoa</taxon>
        <taxon>Arthropoda</taxon>
        <taxon>Crustacea</taxon>
        <taxon>Oligostraca</taxon>
        <taxon>Ostracoda</taxon>
        <taxon>Podocopa</taxon>
        <taxon>Podocopida</taxon>
        <taxon>Darwinulocopina</taxon>
        <taxon>Darwinuloidea</taxon>
        <taxon>Darwinulidae</taxon>
        <taxon>Darwinula</taxon>
    </lineage>
</organism>
<keyword evidence="11 14" id="KW-0739">Sodium transport</keyword>
<dbReference type="PRINTS" id="PR00261">
    <property type="entry name" value="LDLRECEPTOR"/>
</dbReference>
<feature type="disulfide bond" evidence="13">
    <location>
        <begin position="118"/>
        <end position="133"/>
    </location>
</feature>
<dbReference type="SMART" id="SM00192">
    <property type="entry name" value="LDLa"/>
    <property type="match status" value="3"/>
</dbReference>
<evidence type="ECO:0000256" key="15">
    <source>
        <dbReference type="SAM" id="Phobius"/>
    </source>
</evidence>
<dbReference type="SUPFAM" id="SSF57424">
    <property type="entry name" value="LDL receptor-like module"/>
    <property type="match status" value="2"/>
</dbReference>
<evidence type="ECO:0000256" key="6">
    <source>
        <dbReference type="ARBA" id="ARBA00022989"/>
    </source>
</evidence>
<dbReference type="GO" id="GO:0005886">
    <property type="term" value="C:plasma membrane"/>
    <property type="evidence" value="ECO:0007669"/>
    <property type="project" value="TreeGrafter"/>
</dbReference>
<protein>
    <submittedName>
        <fullName evidence="16">Uncharacterized protein</fullName>
    </submittedName>
</protein>
<evidence type="ECO:0000256" key="7">
    <source>
        <dbReference type="ARBA" id="ARBA00023053"/>
    </source>
</evidence>
<dbReference type="Proteomes" id="UP000677054">
    <property type="component" value="Unassembled WGS sequence"/>
</dbReference>
<evidence type="ECO:0000256" key="1">
    <source>
        <dbReference type="ARBA" id="ARBA00004141"/>
    </source>
</evidence>
<evidence type="ECO:0000256" key="9">
    <source>
        <dbReference type="ARBA" id="ARBA00023136"/>
    </source>
</evidence>
<keyword evidence="17" id="KW-1185">Reference proteome</keyword>
<comment type="similarity">
    <text evidence="2 14">Belongs to the amiloride-sensitive sodium channel (TC 1.A.6) family.</text>
</comment>
<gene>
    <name evidence="16" type="ORF">DSTB1V02_LOCUS9744</name>
</gene>
<dbReference type="AlphaFoldDB" id="A0A7R9A9I3"/>
<dbReference type="CDD" id="cd00112">
    <property type="entry name" value="LDLa"/>
    <property type="match status" value="2"/>
</dbReference>
<dbReference type="EMBL" id="CAJPEV010002580">
    <property type="protein sequence ID" value="CAG0897374.1"/>
    <property type="molecule type" value="Genomic_DNA"/>
</dbReference>
<comment type="subcellular location">
    <subcellularLocation>
        <location evidence="1">Membrane</location>
        <topology evidence="1">Multi-pass membrane protein</topology>
    </subcellularLocation>
</comment>
<accession>A0A7R9A9I3</accession>
<dbReference type="EMBL" id="LR902097">
    <property type="protein sequence ID" value="CAD7249959.1"/>
    <property type="molecule type" value="Genomic_DNA"/>
</dbReference>
<dbReference type="OrthoDB" id="10064773at2759"/>
<dbReference type="PANTHER" id="PTHR11690:SF248">
    <property type="entry name" value="PICKPOCKET 17, ISOFORM A"/>
    <property type="match status" value="1"/>
</dbReference>
<evidence type="ECO:0000256" key="3">
    <source>
        <dbReference type="ARBA" id="ARBA00022448"/>
    </source>
</evidence>
<keyword evidence="7" id="KW-0915">Sodium</keyword>
<feature type="disulfide bond" evidence="13">
    <location>
        <begin position="78"/>
        <end position="93"/>
    </location>
</feature>
<dbReference type="PROSITE" id="PS50068">
    <property type="entry name" value="LDLRA_2"/>
    <property type="match status" value="2"/>
</dbReference>
<keyword evidence="6 15" id="KW-1133">Transmembrane helix</keyword>
<keyword evidence="12 14" id="KW-0407">Ion channel</keyword>
<dbReference type="Pfam" id="PF00057">
    <property type="entry name" value="Ldl_recept_a"/>
    <property type="match status" value="1"/>
</dbReference>
<dbReference type="InterPro" id="IPR023415">
    <property type="entry name" value="LDLR_class-A_CS"/>
</dbReference>